<dbReference type="OrthoDB" id="27736at2157"/>
<dbReference type="PRINTS" id="PR00413">
    <property type="entry name" value="HADHALOGNASE"/>
</dbReference>
<dbReference type="AlphaFoldDB" id="A0A127B7S7"/>
<dbReference type="PANTHER" id="PTHR43316">
    <property type="entry name" value="HYDROLASE, HALOACID DELAHOGENASE-RELATED"/>
    <property type="match status" value="1"/>
</dbReference>
<evidence type="ECO:0000256" key="1">
    <source>
        <dbReference type="ARBA" id="ARBA00007958"/>
    </source>
</evidence>
<dbReference type="InterPro" id="IPR023198">
    <property type="entry name" value="PGP-like_dom2"/>
</dbReference>
<dbReference type="PANTHER" id="PTHR43316:SF3">
    <property type="entry name" value="HALOACID DEHALOGENASE, TYPE II (AFU_ORTHOLOGUE AFUA_2G07750)-RELATED"/>
    <property type="match status" value="1"/>
</dbReference>
<sequence>MIKAVFFDFVGTLLSNEAEAETHLKIMEEVVKGTNVDPKELLEKYEKLTREAFSSYAGKPFKPIRVIEEEIMKKLSQEYGIKFPENFWEIHLKMHQTYGKLYPEVVEVLKELKARGYHVGLITDSDNDYLRAHLEALGILDLFDSITTSEEAGFFKPHPRVFEVALKKAGVKGEEAIYIGDNPVKDCGGARQLDMLSVLVDRTGEKKELWKECEFVVSDLREVIKIIEELGGQ</sequence>
<dbReference type="EMBL" id="CP010835">
    <property type="protein sequence ID" value="AMM53432.1"/>
    <property type="molecule type" value="Genomic_DNA"/>
</dbReference>
<dbReference type="InterPro" id="IPR006439">
    <property type="entry name" value="HAD-SF_hydro_IA"/>
</dbReference>
<reference evidence="3 4" key="2">
    <citation type="journal article" date="2016" name="Int. J. Syst. Evol. Microbiol.">
        <title>Pyrococcus kukulkanii sp. nov., a hyperthermophilic, piezophilic archaeon isolated from a deep-sea hydrothermal vent.</title>
        <authorList>
            <person name="Callac N."/>
            <person name="Oger P."/>
            <person name="Lesongeur F."/>
            <person name="Rattray J.E."/>
            <person name="Vannier P."/>
            <person name="Michoud G."/>
            <person name="Beauverger M."/>
            <person name="Gayet N."/>
            <person name="Rouxel O."/>
            <person name="Jebbar M."/>
            <person name="Godfroy A."/>
        </authorList>
    </citation>
    <scope>NUCLEOTIDE SEQUENCE [LARGE SCALE GENOMIC DNA]</scope>
    <source>
        <strain evidence="3 4">NCB100</strain>
    </source>
</reference>
<dbReference type="PATRIC" id="fig|1609559.3.peg.447"/>
<gene>
    <name evidence="3" type="ORF">TQ32_02205</name>
</gene>
<evidence type="ECO:0000313" key="3">
    <source>
        <dbReference type="EMBL" id="AMM53432.1"/>
    </source>
</evidence>
<keyword evidence="2" id="KW-0378">Hydrolase</keyword>
<dbReference type="InterPro" id="IPR011950">
    <property type="entry name" value="HAD-SF_hydro_IA_CTE7"/>
</dbReference>
<dbReference type="SFLD" id="SFLDG01135">
    <property type="entry name" value="C1.5.6:_HAD__Beta-PGM__Phospha"/>
    <property type="match status" value="1"/>
</dbReference>
<dbReference type="GO" id="GO:0016787">
    <property type="term" value="F:hydrolase activity"/>
    <property type="evidence" value="ECO:0007669"/>
    <property type="project" value="UniProtKB-KW"/>
</dbReference>
<dbReference type="NCBIfam" id="TIGR01549">
    <property type="entry name" value="HAD-SF-IA-v1"/>
    <property type="match status" value="1"/>
</dbReference>
<dbReference type="SFLD" id="SFLDG01129">
    <property type="entry name" value="C1.5:_HAD__Beta-PGM__Phosphata"/>
    <property type="match status" value="1"/>
</dbReference>
<dbReference type="Pfam" id="PF00702">
    <property type="entry name" value="Hydrolase"/>
    <property type="match status" value="1"/>
</dbReference>
<protein>
    <submittedName>
        <fullName evidence="3">2-haloalkanoic acid dehalogenase</fullName>
    </submittedName>
</protein>
<dbReference type="SFLD" id="SFLDS00003">
    <property type="entry name" value="Haloacid_Dehalogenase"/>
    <property type="match status" value="1"/>
</dbReference>
<dbReference type="Gene3D" id="3.40.50.1000">
    <property type="entry name" value="HAD superfamily/HAD-like"/>
    <property type="match status" value="1"/>
</dbReference>
<accession>A0A127B7S7</accession>
<dbReference type="SUPFAM" id="SSF56784">
    <property type="entry name" value="HAD-like"/>
    <property type="match status" value="1"/>
</dbReference>
<proteinExistence type="inferred from homology"/>
<reference evidence="4" key="1">
    <citation type="submission" date="2015-02" db="EMBL/GenBank/DDBJ databases">
        <title>Pyrococcus kukulkanii sp. nov., a novel hyperthermophilic archaeon isolated from a deep-sea hydrothermal vent at the Guaymas Basin.</title>
        <authorList>
            <person name="Oger P.M."/>
            <person name="Callac N."/>
            <person name="Jebbar M."/>
            <person name="Godfroy A."/>
        </authorList>
    </citation>
    <scope>NUCLEOTIDE SEQUENCE [LARGE SCALE GENOMIC DNA]</scope>
    <source>
        <strain evidence="4">NCB100</strain>
    </source>
</reference>
<dbReference type="NCBIfam" id="TIGR02253">
    <property type="entry name" value="CTE7"/>
    <property type="match status" value="1"/>
</dbReference>
<dbReference type="GeneID" id="28490608"/>
<dbReference type="InterPro" id="IPR036412">
    <property type="entry name" value="HAD-like_sf"/>
</dbReference>
<dbReference type="KEGG" id="pyc:TQ32_02205"/>
<dbReference type="InterPro" id="IPR023214">
    <property type="entry name" value="HAD_sf"/>
</dbReference>
<name>A0A127B7S7_9EURY</name>
<dbReference type="NCBIfam" id="TIGR01509">
    <property type="entry name" value="HAD-SF-IA-v3"/>
    <property type="match status" value="1"/>
</dbReference>
<dbReference type="Gene3D" id="1.10.150.240">
    <property type="entry name" value="Putative phosphatase, domain 2"/>
    <property type="match status" value="1"/>
</dbReference>
<evidence type="ECO:0000313" key="4">
    <source>
        <dbReference type="Proteomes" id="UP000070587"/>
    </source>
</evidence>
<dbReference type="InterPro" id="IPR051540">
    <property type="entry name" value="S-2-haloacid_dehalogenase"/>
</dbReference>
<dbReference type="STRING" id="1609559.TQ32_02205"/>
<dbReference type="RefSeq" id="WP_068320575.1">
    <property type="nucleotide sequence ID" value="NZ_CP010835.1"/>
</dbReference>
<dbReference type="Proteomes" id="UP000070587">
    <property type="component" value="Chromosome"/>
</dbReference>
<organism evidence="3 4">
    <name type="scientific">Pyrococcus kukulkanii</name>
    <dbReference type="NCBI Taxonomy" id="1609559"/>
    <lineage>
        <taxon>Archaea</taxon>
        <taxon>Methanobacteriati</taxon>
        <taxon>Methanobacteriota</taxon>
        <taxon>Thermococci</taxon>
        <taxon>Thermococcales</taxon>
        <taxon>Thermococcaceae</taxon>
        <taxon>Pyrococcus</taxon>
    </lineage>
</organism>
<evidence type="ECO:0000256" key="2">
    <source>
        <dbReference type="ARBA" id="ARBA00022801"/>
    </source>
</evidence>
<comment type="similarity">
    <text evidence="1">Belongs to the HAD-like hydrolase superfamily.</text>
</comment>